<sequence length="38" mass="4330">MKELVLPSRFDLLSPSFTITDVTNELSEPQLTSCRTEM</sequence>
<dbReference type="AlphaFoldDB" id="A0A3P8CST8"/>
<gene>
    <name evidence="1" type="ORF">SMRZ_LOCUS17608</name>
</gene>
<name>A0A3P8CST8_9TREM</name>
<dbReference type="Proteomes" id="UP000277204">
    <property type="component" value="Unassembled WGS sequence"/>
</dbReference>
<protein>
    <submittedName>
        <fullName evidence="1">Uncharacterized protein</fullName>
    </submittedName>
</protein>
<reference evidence="1 2" key="1">
    <citation type="submission" date="2018-11" db="EMBL/GenBank/DDBJ databases">
        <authorList>
            <consortium name="Pathogen Informatics"/>
        </authorList>
    </citation>
    <scope>NUCLEOTIDE SEQUENCE [LARGE SCALE GENOMIC DNA]</scope>
    <source>
        <strain evidence="1 2">Zambia</strain>
    </source>
</reference>
<proteinExistence type="predicted"/>
<organism evidence="1 2">
    <name type="scientific">Schistosoma margrebowiei</name>
    <dbReference type="NCBI Taxonomy" id="48269"/>
    <lineage>
        <taxon>Eukaryota</taxon>
        <taxon>Metazoa</taxon>
        <taxon>Spiralia</taxon>
        <taxon>Lophotrochozoa</taxon>
        <taxon>Platyhelminthes</taxon>
        <taxon>Trematoda</taxon>
        <taxon>Digenea</taxon>
        <taxon>Strigeidida</taxon>
        <taxon>Schistosomatoidea</taxon>
        <taxon>Schistosomatidae</taxon>
        <taxon>Schistosoma</taxon>
    </lineage>
</organism>
<keyword evidence="2" id="KW-1185">Reference proteome</keyword>
<evidence type="ECO:0000313" key="2">
    <source>
        <dbReference type="Proteomes" id="UP000277204"/>
    </source>
</evidence>
<accession>A0A3P8CST8</accession>
<dbReference type="EMBL" id="UZAI01017419">
    <property type="protein sequence ID" value="VDP24348.1"/>
    <property type="molecule type" value="Genomic_DNA"/>
</dbReference>
<evidence type="ECO:0000313" key="1">
    <source>
        <dbReference type="EMBL" id="VDP24348.1"/>
    </source>
</evidence>